<protein>
    <recommendedName>
        <fullName evidence="2">SnoaL-like domain-containing protein</fullName>
    </recommendedName>
</protein>
<dbReference type="PROSITE" id="PS51257">
    <property type="entry name" value="PROKAR_LIPOPROTEIN"/>
    <property type="match status" value="1"/>
</dbReference>
<dbReference type="Proteomes" id="UP000245468">
    <property type="component" value="Chromosome"/>
</dbReference>
<sequence>MKQICALLVVSLFFVSCQSSSSNIEEKNKELIEKYFTLFNQHDWKALSEMYVDSAAFKDPTSGMKVIRKTKAQFVQEYTGLQQQFPDVHDQVLSIYPSGEKHVTVEFVSTGTGADQKKFELPIVVIFRIENGKIVQDFTYYDNL</sequence>
<dbReference type="OrthoDB" id="129343at2"/>
<feature type="signal peptide" evidence="1">
    <location>
        <begin position="1"/>
        <end position="21"/>
    </location>
</feature>
<keyword evidence="1" id="KW-0732">Signal</keyword>
<accession>A0A2S2DYD7</accession>
<evidence type="ECO:0000313" key="3">
    <source>
        <dbReference type="EMBL" id="AWL09777.1"/>
    </source>
</evidence>
<evidence type="ECO:0000256" key="1">
    <source>
        <dbReference type="SAM" id="SignalP"/>
    </source>
</evidence>
<dbReference type="InterPro" id="IPR037401">
    <property type="entry name" value="SnoaL-like"/>
</dbReference>
<dbReference type="InterPro" id="IPR032710">
    <property type="entry name" value="NTF2-like_dom_sf"/>
</dbReference>
<dbReference type="AlphaFoldDB" id="A0A2S2DYD7"/>
<evidence type="ECO:0000313" key="4">
    <source>
        <dbReference type="Proteomes" id="UP000245468"/>
    </source>
</evidence>
<proteinExistence type="predicted"/>
<gene>
    <name evidence="3" type="ORF">HME7025_01927</name>
</gene>
<name>A0A2S2DYD7_9BACT</name>
<dbReference type="SUPFAM" id="SSF54427">
    <property type="entry name" value="NTF2-like"/>
    <property type="match status" value="1"/>
</dbReference>
<dbReference type="CDD" id="cd00531">
    <property type="entry name" value="NTF2_like"/>
    <property type="match status" value="1"/>
</dbReference>
<evidence type="ECO:0000259" key="2">
    <source>
        <dbReference type="Pfam" id="PF12680"/>
    </source>
</evidence>
<feature type="chain" id="PRO_5015391535" description="SnoaL-like domain-containing protein" evidence="1">
    <location>
        <begin position="22"/>
        <end position="144"/>
    </location>
</feature>
<feature type="domain" description="SnoaL-like" evidence="2">
    <location>
        <begin position="32"/>
        <end position="136"/>
    </location>
</feature>
<dbReference type="KEGG" id="psez:HME7025_01927"/>
<keyword evidence="4" id="KW-1185">Reference proteome</keyword>
<dbReference type="EMBL" id="CP029346">
    <property type="protein sequence ID" value="AWL09777.1"/>
    <property type="molecule type" value="Genomic_DNA"/>
</dbReference>
<reference evidence="4" key="1">
    <citation type="submission" date="2018-05" db="EMBL/GenBank/DDBJ databases">
        <title>Pseudarcicella sp. HME7025 Genome sequencing and assembly.</title>
        <authorList>
            <person name="Kim H."/>
            <person name="Kang H."/>
            <person name="Joh K."/>
        </authorList>
    </citation>
    <scope>NUCLEOTIDE SEQUENCE [LARGE SCALE GENOMIC DNA]</scope>
    <source>
        <strain evidence="4">HME7025</strain>
    </source>
</reference>
<dbReference type="RefSeq" id="WP_109323438.1">
    <property type="nucleotide sequence ID" value="NZ_CP029346.1"/>
</dbReference>
<organism evidence="3 4">
    <name type="scientific">Aquirufa nivalisilvae</name>
    <dbReference type="NCBI Taxonomy" id="2516557"/>
    <lineage>
        <taxon>Bacteria</taxon>
        <taxon>Pseudomonadati</taxon>
        <taxon>Bacteroidota</taxon>
        <taxon>Cytophagia</taxon>
        <taxon>Cytophagales</taxon>
        <taxon>Flectobacillaceae</taxon>
        <taxon>Aquirufa</taxon>
    </lineage>
</organism>
<dbReference type="Gene3D" id="3.10.450.50">
    <property type="match status" value="1"/>
</dbReference>
<dbReference type="Pfam" id="PF12680">
    <property type="entry name" value="SnoaL_2"/>
    <property type="match status" value="1"/>
</dbReference>